<accession>A0ABV9GQ34</accession>
<dbReference type="InterPro" id="IPR036291">
    <property type="entry name" value="NAD(P)-bd_dom_sf"/>
</dbReference>
<comment type="caution">
    <text evidence="3">The sequence shown here is derived from an EMBL/GenBank/DDBJ whole genome shotgun (WGS) entry which is preliminary data.</text>
</comment>
<dbReference type="Gene3D" id="3.30.360.10">
    <property type="entry name" value="Dihydrodipicolinate Reductase, domain 2"/>
    <property type="match status" value="1"/>
</dbReference>
<evidence type="ECO:0000313" key="3">
    <source>
        <dbReference type="EMBL" id="MFC4619051.1"/>
    </source>
</evidence>
<organism evidence="3 4">
    <name type="scientific">Camelliibacillus cellulosilyticus</name>
    <dbReference type="NCBI Taxonomy" id="2174486"/>
    <lineage>
        <taxon>Bacteria</taxon>
        <taxon>Bacillati</taxon>
        <taxon>Bacillota</taxon>
        <taxon>Bacilli</taxon>
        <taxon>Bacillales</taxon>
        <taxon>Sporolactobacillaceae</taxon>
        <taxon>Camelliibacillus</taxon>
    </lineage>
</organism>
<dbReference type="Proteomes" id="UP001596022">
    <property type="component" value="Unassembled WGS sequence"/>
</dbReference>
<dbReference type="InterPro" id="IPR000683">
    <property type="entry name" value="Gfo/Idh/MocA-like_OxRdtase_N"/>
</dbReference>
<dbReference type="SUPFAM" id="SSF51735">
    <property type="entry name" value="NAD(P)-binding Rossmann-fold domains"/>
    <property type="match status" value="1"/>
</dbReference>
<reference evidence="4" key="1">
    <citation type="journal article" date="2019" name="Int. J. Syst. Evol. Microbiol.">
        <title>The Global Catalogue of Microorganisms (GCM) 10K type strain sequencing project: providing services to taxonomists for standard genome sequencing and annotation.</title>
        <authorList>
            <consortium name="The Broad Institute Genomics Platform"/>
            <consortium name="The Broad Institute Genome Sequencing Center for Infectious Disease"/>
            <person name="Wu L."/>
            <person name="Ma J."/>
        </authorList>
    </citation>
    <scope>NUCLEOTIDE SEQUENCE [LARGE SCALE GENOMIC DNA]</scope>
    <source>
        <strain evidence="4">CGMCC 1.16306</strain>
    </source>
</reference>
<evidence type="ECO:0000259" key="1">
    <source>
        <dbReference type="Pfam" id="PF01408"/>
    </source>
</evidence>
<dbReference type="Pfam" id="PF22725">
    <property type="entry name" value="GFO_IDH_MocA_C3"/>
    <property type="match status" value="1"/>
</dbReference>
<dbReference type="EMBL" id="JBHSFW010000005">
    <property type="protein sequence ID" value="MFC4619051.1"/>
    <property type="molecule type" value="Genomic_DNA"/>
</dbReference>
<gene>
    <name evidence="3" type="ORF">ACFO4N_10035</name>
</gene>
<dbReference type="PANTHER" id="PTHR43708">
    <property type="entry name" value="CONSERVED EXPRESSED OXIDOREDUCTASE (EUROFUNG)"/>
    <property type="match status" value="1"/>
</dbReference>
<dbReference type="InterPro" id="IPR051317">
    <property type="entry name" value="Gfo/Idh/MocA_oxidoreduct"/>
</dbReference>
<keyword evidence="4" id="KW-1185">Reference proteome</keyword>
<dbReference type="Pfam" id="PF01408">
    <property type="entry name" value="GFO_IDH_MocA"/>
    <property type="match status" value="1"/>
</dbReference>
<dbReference type="PANTHER" id="PTHR43708:SF3">
    <property type="entry name" value="OXIDOREDUCTASE"/>
    <property type="match status" value="1"/>
</dbReference>
<name>A0ABV9GQ34_9BACL</name>
<proteinExistence type="predicted"/>
<dbReference type="SUPFAM" id="SSF55347">
    <property type="entry name" value="Glyceraldehyde-3-phosphate dehydrogenase-like, C-terminal domain"/>
    <property type="match status" value="1"/>
</dbReference>
<protein>
    <submittedName>
        <fullName evidence="3">Gfo/Idh/MocA family protein</fullName>
    </submittedName>
</protein>
<dbReference type="Gene3D" id="3.40.50.720">
    <property type="entry name" value="NAD(P)-binding Rossmann-like Domain"/>
    <property type="match status" value="1"/>
</dbReference>
<dbReference type="InterPro" id="IPR055170">
    <property type="entry name" value="GFO_IDH_MocA-like_dom"/>
</dbReference>
<feature type="domain" description="GFO/IDH/MocA-like oxidoreductase" evidence="2">
    <location>
        <begin position="131"/>
        <end position="277"/>
    </location>
</feature>
<feature type="domain" description="Gfo/Idh/MocA-like oxidoreductase N-terminal" evidence="1">
    <location>
        <begin position="3"/>
        <end position="118"/>
    </location>
</feature>
<evidence type="ECO:0000313" key="4">
    <source>
        <dbReference type="Proteomes" id="UP001596022"/>
    </source>
</evidence>
<evidence type="ECO:0000259" key="2">
    <source>
        <dbReference type="Pfam" id="PF22725"/>
    </source>
</evidence>
<sequence length="376" mass="41676">MTIRVGIIGTGFSATAHIEAIARVPGVSVCAIASHSRERAKQLAEKYGIEKVYDNPVALIKDDDVQAVHNCTANHQHFAINQAVLEAGKPILSEKPLTITSEESKKLVELAENSDVQNGVCFNYRHYPLVAQAKNCVTEKIFGKVHLVYGGYLQDWLLYDTDYSWRLDPAVNGPSRAMADIGSHWCDTVQYILGKKITALCADLKTVYPTRYKPQETGATFTHKAGDGEPVAIDTEDYGSVLVHFEDGIQGVFTISQVSAGRKNKLHFEIAAQSGSLYWDQEKPNELWIGKRDEPNRELLRDPGLLDPNARELAHYPGGHQEGWPDALKNLIANFYGTMKGEAAPSFATFADGHRIVRLIEAILESNRSKSWVNIE</sequence>
<dbReference type="RefSeq" id="WP_376846151.1">
    <property type="nucleotide sequence ID" value="NZ_JBHSFW010000005.1"/>
</dbReference>